<dbReference type="AlphaFoldDB" id="A0AAW5R7A9"/>
<keyword evidence="2" id="KW-1185">Reference proteome</keyword>
<organism evidence="1 2">
    <name type="scientific">Microbaculum marinisediminis</name>
    <dbReference type="NCBI Taxonomy" id="2931392"/>
    <lineage>
        <taxon>Bacteria</taxon>
        <taxon>Pseudomonadati</taxon>
        <taxon>Pseudomonadota</taxon>
        <taxon>Alphaproteobacteria</taxon>
        <taxon>Hyphomicrobiales</taxon>
        <taxon>Tepidamorphaceae</taxon>
        <taxon>Microbaculum</taxon>
    </lineage>
</organism>
<sequence length="67" mass="7032">MDPTLAVSVLLARHKADVALAVAAKMMDMNPKAAERVLEAFHESADDLERIAADVAAGTGEVLDISV</sequence>
<dbReference type="EMBL" id="JALIDZ010000013">
    <property type="protein sequence ID" value="MCT8974524.1"/>
    <property type="molecule type" value="Genomic_DNA"/>
</dbReference>
<evidence type="ECO:0008006" key="3">
    <source>
        <dbReference type="Google" id="ProtNLM"/>
    </source>
</evidence>
<dbReference type="RefSeq" id="WP_261618111.1">
    <property type="nucleotide sequence ID" value="NZ_JALIDZ010000013.1"/>
</dbReference>
<accession>A0AAW5R7A9</accession>
<comment type="caution">
    <text evidence="1">The sequence shown here is derived from an EMBL/GenBank/DDBJ whole genome shotgun (WGS) entry which is preliminary data.</text>
</comment>
<evidence type="ECO:0000313" key="2">
    <source>
        <dbReference type="Proteomes" id="UP001320898"/>
    </source>
</evidence>
<dbReference type="Proteomes" id="UP001320898">
    <property type="component" value="Unassembled WGS sequence"/>
</dbReference>
<evidence type="ECO:0000313" key="1">
    <source>
        <dbReference type="EMBL" id="MCT8974524.1"/>
    </source>
</evidence>
<protein>
    <recommendedName>
        <fullName evidence="3">ANTAR domain-containing protein</fullName>
    </recommendedName>
</protein>
<proteinExistence type="predicted"/>
<name>A0AAW5R7A9_9HYPH</name>
<reference evidence="1 2" key="1">
    <citation type="submission" date="2022-04" db="EMBL/GenBank/DDBJ databases">
        <authorList>
            <person name="Ye Y.-Q."/>
            <person name="Du Z.-J."/>
        </authorList>
    </citation>
    <scope>NUCLEOTIDE SEQUENCE [LARGE SCALE GENOMIC DNA]</scope>
    <source>
        <strain evidence="1 2">A6E488</strain>
    </source>
</reference>
<gene>
    <name evidence="1" type="ORF">MUB46_21875</name>
</gene>